<dbReference type="Proteomes" id="UP000006695">
    <property type="component" value="Chromosome"/>
</dbReference>
<keyword evidence="1" id="KW-1133">Transmembrane helix</keyword>
<dbReference type="KEGG" id="gur:Gura_0392"/>
<keyword evidence="1" id="KW-0472">Membrane</keyword>
<sequence length="170" mass="19222">MHVFNSLSFFHFCGILLVLLLITLNHRSRECGIFIIGIWNFIGVVLHEICHLLVGLLLFASPTGFSLFPKSDGNGKWVMGSVRFRKLNAINSLPIGLAPLLLVAVAFMVYRHWNKWFAPSLGSILGLYFVVFLLLYESLPSAQDLKVAFNWKSLFLYGLLGITVFFVWKA</sequence>
<feature type="transmembrane region" description="Helical" evidence="1">
    <location>
        <begin position="6"/>
        <end position="24"/>
    </location>
</feature>
<name>A5GCT8_GEOUR</name>
<dbReference type="STRING" id="351605.Gura_0392"/>
<accession>A5GCT8</accession>
<evidence type="ECO:0000256" key="1">
    <source>
        <dbReference type="SAM" id="Phobius"/>
    </source>
</evidence>
<reference evidence="2 3" key="1">
    <citation type="submission" date="2007-05" db="EMBL/GenBank/DDBJ databases">
        <title>Complete sequence of Geobacter uraniireducens Rf4.</title>
        <authorList>
            <consortium name="US DOE Joint Genome Institute"/>
            <person name="Copeland A."/>
            <person name="Lucas S."/>
            <person name="Lapidus A."/>
            <person name="Barry K."/>
            <person name="Detter J.C."/>
            <person name="Glavina del Rio T."/>
            <person name="Hammon N."/>
            <person name="Israni S."/>
            <person name="Dalin E."/>
            <person name="Tice H."/>
            <person name="Pitluck S."/>
            <person name="Chertkov O."/>
            <person name="Brettin T."/>
            <person name="Bruce D."/>
            <person name="Han C."/>
            <person name="Schmutz J."/>
            <person name="Larimer F."/>
            <person name="Land M."/>
            <person name="Hauser L."/>
            <person name="Kyrpides N."/>
            <person name="Mikhailova N."/>
            <person name="Shelobolina E."/>
            <person name="Aklujkar M."/>
            <person name="Lovley D."/>
            <person name="Richardson P."/>
        </authorList>
    </citation>
    <scope>NUCLEOTIDE SEQUENCE [LARGE SCALE GENOMIC DNA]</scope>
    <source>
        <strain evidence="2 3">Rf4</strain>
    </source>
</reference>
<feature type="transmembrane region" description="Helical" evidence="1">
    <location>
        <begin position="89"/>
        <end position="110"/>
    </location>
</feature>
<feature type="transmembrane region" description="Helical" evidence="1">
    <location>
        <begin position="116"/>
        <end position="136"/>
    </location>
</feature>
<evidence type="ECO:0000313" key="2">
    <source>
        <dbReference type="EMBL" id="ABQ24608.1"/>
    </source>
</evidence>
<feature type="transmembrane region" description="Helical" evidence="1">
    <location>
        <begin position="148"/>
        <end position="168"/>
    </location>
</feature>
<organism evidence="2 3">
    <name type="scientific">Geotalea uraniireducens (strain Rf4)</name>
    <name type="common">Geobacter uraniireducens</name>
    <dbReference type="NCBI Taxonomy" id="351605"/>
    <lineage>
        <taxon>Bacteria</taxon>
        <taxon>Pseudomonadati</taxon>
        <taxon>Thermodesulfobacteriota</taxon>
        <taxon>Desulfuromonadia</taxon>
        <taxon>Geobacterales</taxon>
        <taxon>Geobacteraceae</taxon>
        <taxon>Geotalea</taxon>
    </lineage>
</organism>
<keyword evidence="3" id="KW-1185">Reference proteome</keyword>
<dbReference type="AlphaFoldDB" id="A5GCT8"/>
<dbReference type="HOGENOM" id="CLU_117224_1_0_7"/>
<proteinExistence type="predicted"/>
<evidence type="ECO:0000313" key="3">
    <source>
        <dbReference type="Proteomes" id="UP000006695"/>
    </source>
</evidence>
<protein>
    <submittedName>
        <fullName evidence="2">Uncharacterized protein</fullName>
    </submittedName>
</protein>
<dbReference type="EMBL" id="CP000698">
    <property type="protein sequence ID" value="ABQ24608.1"/>
    <property type="molecule type" value="Genomic_DNA"/>
</dbReference>
<keyword evidence="1" id="KW-0812">Transmembrane</keyword>
<gene>
    <name evidence="2" type="ordered locus">Gura_0392</name>
</gene>